<dbReference type="Gene3D" id="6.10.250.690">
    <property type="match status" value="1"/>
</dbReference>
<dbReference type="InterPro" id="IPR011006">
    <property type="entry name" value="CheY-like_superfamily"/>
</dbReference>
<evidence type="ECO:0000259" key="5">
    <source>
        <dbReference type="PROSITE" id="PS51755"/>
    </source>
</evidence>
<keyword evidence="1 3" id="KW-0238">DNA-binding</keyword>
<proteinExistence type="predicted"/>
<dbReference type="Pfam" id="PF00486">
    <property type="entry name" value="Trans_reg_C"/>
    <property type="match status" value="1"/>
</dbReference>
<dbReference type="GO" id="GO:0000976">
    <property type="term" value="F:transcription cis-regulatory region binding"/>
    <property type="evidence" value="ECO:0007669"/>
    <property type="project" value="TreeGrafter"/>
</dbReference>
<accession>A0A6J4RSS8</accession>
<dbReference type="SMART" id="SM00448">
    <property type="entry name" value="REC"/>
    <property type="match status" value="1"/>
</dbReference>
<dbReference type="GO" id="GO:0000156">
    <property type="term" value="F:phosphorelay response regulator activity"/>
    <property type="evidence" value="ECO:0007669"/>
    <property type="project" value="TreeGrafter"/>
</dbReference>
<dbReference type="InterPro" id="IPR001789">
    <property type="entry name" value="Sig_transdc_resp-reg_receiver"/>
</dbReference>
<dbReference type="PANTHER" id="PTHR48111">
    <property type="entry name" value="REGULATOR OF RPOS"/>
    <property type="match status" value="1"/>
</dbReference>
<evidence type="ECO:0000256" key="3">
    <source>
        <dbReference type="PROSITE-ProRule" id="PRU01091"/>
    </source>
</evidence>
<dbReference type="Pfam" id="PF00072">
    <property type="entry name" value="Response_reg"/>
    <property type="match status" value="1"/>
</dbReference>
<feature type="DNA-binding region" description="OmpR/PhoB-type" evidence="3">
    <location>
        <begin position="124"/>
        <end position="217"/>
    </location>
</feature>
<dbReference type="PROSITE" id="PS51755">
    <property type="entry name" value="OMPR_PHOB"/>
    <property type="match status" value="1"/>
</dbReference>
<dbReference type="InterPro" id="IPR039420">
    <property type="entry name" value="WalR-like"/>
</dbReference>
<dbReference type="SMART" id="SM00862">
    <property type="entry name" value="Trans_reg_C"/>
    <property type="match status" value="1"/>
</dbReference>
<evidence type="ECO:0000313" key="6">
    <source>
        <dbReference type="EMBL" id="CAA9474239.1"/>
    </source>
</evidence>
<feature type="domain" description="Response regulatory" evidence="4">
    <location>
        <begin position="2"/>
        <end position="116"/>
    </location>
</feature>
<dbReference type="CDD" id="cd00383">
    <property type="entry name" value="trans_reg_C"/>
    <property type="match status" value="1"/>
</dbReference>
<dbReference type="Gene3D" id="3.40.50.2300">
    <property type="match status" value="1"/>
</dbReference>
<protein>
    <submittedName>
        <fullName evidence="6">Two-component transcriptional response regulator, LuxR family</fullName>
    </submittedName>
</protein>
<reference evidence="6" key="1">
    <citation type="submission" date="2020-02" db="EMBL/GenBank/DDBJ databases">
        <authorList>
            <person name="Meier V. D."/>
        </authorList>
    </citation>
    <scope>NUCLEOTIDE SEQUENCE</scope>
    <source>
        <strain evidence="6">AVDCRST_MAG30</strain>
    </source>
</reference>
<name>A0A6J4RSS8_9ACTN</name>
<gene>
    <name evidence="6" type="ORF">AVDCRST_MAG30-338</name>
</gene>
<evidence type="ECO:0000256" key="1">
    <source>
        <dbReference type="ARBA" id="ARBA00023125"/>
    </source>
</evidence>
<evidence type="ECO:0000259" key="4">
    <source>
        <dbReference type="PROSITE" id="PS50110"/>
    </source>
</evidence>
<dbReference type="GO" id="GO:0032993">
    <property type="term" value="C:protein-DNA complex"/>
    <property type="evidence" value="ECO:0007669"/>
    <property type="project" value="TreeGrafter"/>
</dbReference>
<dbReference type="Gene3D" id="1.10.10.10">
    <property type="entry name" value="Winged helix-like DNA-binding domain superfamily/Winged helix DNA-binding domain"/>
    <property type="match status" value="1"/>
</dbReference>
<organism evidence="6">
    <name type="scientific">uncultured Solirubrobacteraceae bacterium</name>
    <dbReference type="NCBI Taxonomy" id="1162706"/>
    <lineage>
        <taxon>Bacteria</taxon>
        <taxon>Bacillati</taxon>
        <taxon>Actinomycetota</taxon>
        <taxon>Thermoleophilia</taxon>
        <taxon>Solirubrobacterales</taxon>
        <taxon>Solirubrobacteraceae</taxon>
        <taxon>environmental samples</taxon>
    </lineage>
</organism>
<sequence length="217" mass="23415">MRVLVAEDEPRVADAIARGLRRHGAAVDVTGDGAGALERARLHTYDVVVLDRDLPAIHGDEVCRTLNAEQPETKVLMVTAAGSVDDLVDGLAMGADDYLGKPFRFAELVARVQALARRAGPARPAKLVHGDIELDPATRRASRGGRDLALSRKELGVLETLMAAQGAVVSAEQLLERVWDENADPFTNTVRMTIMTLRRKLAEPAVLHTVPGAGYRL</sequence>
<feature type="modified residue" description="4-aspartylphosphate" evidence="2">
    <location>
        <position position="51"/>
    </location>
</feature>
<feature type="domain" description="OmpR/PhoB-type" evidence="5">
    <location>
        <begin position="124"/>
        <end position="217"/>
    </location>
</feature>
<dbReference type="InterPro" id="IPR001867">
    <property type="entry name" value="OmpR/PhoB-type_DNA-bd"/>
</dbReference>
<dbReference type="GO" id="GO:0006355">
    <property type="term" value="P:regulation of DNA-templated transcription"/>
    <property type="evidence" value="ECO:0007669"/>
    <property type="project" value="InterPro"/>
</dbReference>
<dbReference type="InterPro" id="IPR036388">
    <property type="entry name" value="WH-like_DNA-bd_sf"/>
</dbReference>
<dbReference type="PANTHER" id="PTHR48111:SF36">
    <property type="entry name" value="TRANSCRIPTIONAL REGULATORY PROTEIN CUTR"/>
    <property type="match status" value="1"/>
</dbReference>
<dbReference type="AlphaFoldDB" id="A0A6J4RSS8"/>
<dbReference type="PROSITE" id="PS50110">
    <property type="entry name" value="RESPONSE_REGULATORY"/>
    <property type="match status" value="1"/>
</dbReference>
<keyword evidence="2" id="KW-0597">Phosphoprotein</keyword>
<evidence type="ECO:0000256" key="2">
    <source>
        <dbReference type="PROSITE-ProRule" id="PRU00169"/>
    </source>
</evidence>
<dbReference type="SUPFAM" id="SSF52172">
    <property type="entry name" value="CheY-like"/>
    <property type="match status" value="1"/>
</dbReference>
<dbReference type="EMBL" id="CADCVS010000064">
    <property type="protein sequence ID" value="CAA9474239.1"/>
    <property type="molecule type" value="Genomic_DNA"/>
</dbReference>
<dbReference type="GO" id="GO:0005829">
    <property type="term" value="C:cytosol"/>
    <property type="evidence" value="ECO:0007669"/>
    <property type="project" value="TreeGrafter"/>
</dbReference>